<dbReference type="InterPro" id="IPR050130">
    <property type="entry name" value="ClpA_ClpB"/>
</dbReference>
<dbReference type="SMART" id="SM00382">
    <property type="entry name" value="AAA"/>
    <property type="match status" value="1"/>
</dbReference>
<feature type="non-terminal residue" evidence="7">
    <location>
        <position position="1"/>
    </location>
</feature>
<dbReference type="Pfam" id="PF07724">
    <property type="entry name" value="AAA_2"/>
    <property type="match status" value="1"/>
</dbReference>
<comment type="caution">
    <text evidence="7">The sequence shown here is derived from an EMBL/GenBank/DDBJ whole genome shotgun (WGS) entry which is preliminary data.</text>
</comment>
<name>A0A940DII6_9FIRM</name>
<dbReference type="GO" id="GO:0005737">
    <property type="term" value="C:cytoplasm"/>
    <property type="evidence" value="ECO:0007669"/>
    <property type="project" value="TreeGrafter"/>
</dbReference>
<dbReference type="InterPro" id="IPR019489">
    <property type="entry name" value="Clp_ATPase_C"/>
</dbReference>
<proteinExistence type="predicted"/>
<dbReference type="GO" id="GO:0034605">
    <property type="term" value="P:cellular response to heat"/>
    <property type="evidence" value="ECO:0007669"/>
    <property type="project" value="TreeGrafter"/>
</dbReference>
<evidence type="ECO:0000313" key="8">
    <source>
        <dbReference type="Proteomes" id="UP000727857"/>
    </source>
</evidence>
<dbReference type="Gene3D" id="3.40.50.300">
    <property type="entry name" value="P-loop containing nucleotide triphosphate hydrolases"/>
    <property type="match status" value="2"/>
</dbReference>
<dbReference type="EMBL" id="JADINF010000188">
    <property type="protein sequence ID" value="MBO8424822.1"/>
    <property type="molecule type" value="Genomic_DNA"/>
</dbReference>
<dbReference type="Gene3D" id="1.10.8.60">
    <property type="match status" value="2"/>
</dbReference>
<dbReference type="Gene3D" id="4.10.860.10">
    <property type="entry name" value="UVR domain"/>
    <property type="match status" value="1"/>
</dbReference>
<evidence type="ECO:0000259" key="5">
    <source>
        <dbReference type="SMART" id="SM00382"/>
    </source>
</evidence>
<gene>
    <name evidence="7" type="ORF">IAB16_07360</name>
</gene>
<dbReference type="AlphaFoldDB" id="A0A940DII6"/>
<keyword evidence="7" id="KW-0378">Hydrolase</keyword>
<evidence type="ECO:0000256" key="2">
    <source>
        <dbReference type="ARBA" id="ARBA00022741"/>
    </source>
</evidence>
<evidence type="ECO:0000259" key="6">
    <source>
        <dbReference type="SMART" id="SM01086"/>
    </source>
</evidence>
<dbReference type="SUPFAM" id="SSF52540">
    <property type="entry name" value="P-loop containing nucleoside triphosphate hydrolases"/>
    <property type="match status" value="2"/>
</dbReference>
<dbReference type="GO" id="GO:0005524">
    <property type="term" value="F:ATP binding"/>
    <property type="evidence" value="ECO:0007669"/>
    <property type="project" value="UniProtKB-KW"/>
</dbReference>
<reference evidence="7" key="2">
    <citation type="journal article" date="2021" name="PeerJ">
        <title>Extensive microbial diversity within the chicken gut microbiome revealed by metagenomics and culture.</title>
        <authorList>
            <person name="Gilroy R."/>
            <person name="Ravi A."/>
            <person name="Getino M."/>
            <person name="Pursley I."/>
            <person name="Horton D.L."/>
            <person name="Alikhan N.F."/>
            <person name="Baker D."/>
            <person name="Gharbi K."/>
            <person name="Hall N."/>
            <person name="Watson M."/>
            <person name="Adriaenssens E.M."/>
            <person name="Foster-Nyarko E."/>
            <person name="Jarju S."/>
            <person name="Secka A."/>
            <person name="Antonio M."/>
            <person name="Oren A."/>
            <person name="Chaudhuri R.R."/>
            <person name="La Ragione R."/>
            <person name="Hildebrand F."/>
            <person name="Pallen M.J."/>
        </authorList>
    </citation>
    <scope>NUCLEOTIDE SEQUENCE</scope>
    <source>
        <strain evidence="7">517</strain>
    </source>
</reference>
<keyword evidence="2" id="KW-0547">Nucleotide-binding</keyword>
<dbReference type="GO" id="GO:0006508">
    <property type="term" value="P:proteolysis"/>
    <property type="evidence" value="ECO:0007669"/>
    <property type="project" value="UniProtKB-KW"/>
</dbReference>
<dbReference type="InterPro" id="IPR027417">
    <property type="entry name" value="P-loop_NTPase"/>
</dbReference>
<evidence type="ECO:0000256" key="1">
    <source>
        <dbReference type="ARBA" id="ARBA00022737"/>
    </source>
</evidence>
<dbReference type="InterPro" id="IPR003593">
    <property type="entry name" value="AAA+_ATPase"/>
</dbReference>
<reference evidence="7" key="1">
    <citation type="submission" date="2020-10" db="EMBL/GenBank/DDBJ databases">
        <authorList>
            <person name="Gilroy R."/>
        </authorList>
    </citation>
    <scope>NUCLEOTIDE SEQUENCE</scope>
    <source>
        <strain evidence="7">517</strain>
    </source>
</reference>
<feature type="domain" description="Clp ATPase C-terminal" evidence="6">
    <location>
        <begin position="415"/>
        <end position="504"/>
    </location>
</feature>
<keyword evidence="1" id="KW-0677">Repeat</keyword>
<keyword evidence="3 7" id="KW-0067">ATP-binding</keyword>
<dbReference type="InterPro" id="IPR041546">
    <property type="entry name" value="ClpA/ClpB_AAA_lid"/>
</dbReference>
<organism evidence="7 8">
    <name type="scientific">Candidatus Stercoripulliclostridium pullicola</name>
    <dbReference type="NCBI Taxonomy" id="2840953"/>
    <lineage>
        <taxon>Bacteria</taxon>
        <taxon>Bacillati</taxon>
        <taxon>Bacillota</taxon>
        <taxon>Clostridia</taxon>
        <taxon>Eubacteriales</taxon>
        <taxon>Candidatus Stercoripulliclostridium</taxon>
    </lineage>
</organism>
<keyword evidence="7" id="KW-0645">Protease</keyword>
<dbReference type="PANTHER" id="PTHR11638">
    <property type="entry name" value="ATP-DEPENDENT CLP PROTEASE"/>
    <property type="match status" value="1"/>
</dbReference>
<dbReference type="CDD" id="cd19499">
    <property type="entry name" value="RecA-like_ClpB_Hsp104-like"/>
    <property type="match status" value="1"/>
</dbReference>
<dbReference type="Proteomes" id="UP000727857">
    <property type="component" value="Unassembled WGS sequence"/>
</dbReference>
<dbReference type="InterPro" id="IPR003959">
    <property type="entry name" value="ATPase_AAA_core"/>
</dbReference>
<evidence type="ECO:0000313" key="7">
    <source>
        <dbReference type="EMBL" id="MBO8424822.1"/>
    </source>
</evidence>
<dbReference type="Pfam" id="PF10431">
    <property type="entry name" value="ClpB_D2-small"/>
    <property type="match status" value="1"/>
</dbReference>
<dbReference type="GO" id="GO:0008233">
    <property type="term" value="F:peptidase activity"/>
    <property type="evidence" value="ECO:0007669"/>
    <property type="project" value="UniProtKB-KW"/>
</dbReference>
<dbReference type="GO" id="GO:0016887">
    <property type="term" value="F:ATP hydrolysis activity"/>
    <property type="evidence" value="ECO:0007669"/>
    <property type="project" value="InterPro"/>
</dbReference>
<dbReference type="InterPro" id="IPR001270">
    <property type="entry name" value="ClpA/B"/>
</dbReference>
<dbReference type="FunFam" id="3.40.50.300:FF:000025">
    <property type="entry name" value="ATP-dependent Clp protease subunit"/>
    <property type="match status" value="1"/>
</dbReference>
<dbReference type="PRINTS" id="PR00300">
    <property type="entry name" value="CLPPROTEASEA"/>
</dbReference>
<feature type="domain" description="AAA+ ATPase" evidence="5">
    <location>
        <begin position="237"/>
        <end position="377"/>
    </location>
</feature>
<accession>A0A940DII6</accession>
<evidence type="ECO:0000256" key="4">
    <source>
        <dbReference type="ARBA" id="ARBA00023186"/>
    </source>
</evidence>
<protein>
    <submittedName>
        <fullName evidence="7">ATP-dependent Clp protease ATP-binding subunit</fullName>
    </submittedName>
</protein>
<sequence length="518" mass="57721">KPLLARGDIPTIGSTTIDEYRKHIEKDAALARRFKPVMIEPPSVEDTVTILRGLRDRYQEHHKVVITDDAIVAAATLSDRYIADRFLPDKAIDVIDEAASKMRVAAMITPPEILEHEKKRTELNAAIIAATKGEDFVKAGELKKEREAVDAKLKELKTRWGEDIVSGHMKIGSEEIAEIVSEWTDIPVSNLTEEESAKLMHLEEELGKRVIGQEEAVSAVARAIKRARAGLKDPDKPIGTFMFLGPTGVGKTELSKALAEKMFGDENMLIRIDMSEYMEKLNVSRLIGSAPGYVGYEDGGQLTEKVRRKPYSVVLFDEIEKAHPDVFNILLQVLDDGRLTDSHGRVVSFKNTVIIMTSNIGARDIARMKRVGFGGELRADSDYESMKEKQLAALKESMNPEFVNRIDDIIIFRRLDEDALARVAEIMINQIIAMLKEKGIRLTYTPAVVQYILEGAADPEYGARPLRRAVQRVFEDKLSDEIITGKIKSDCDVAVDVKDGEIVFDITKSKGGTLCVSN</sequence>
<dbReference type="SMART" id="SM01086">
    <property type="entry name" value="ClpB_D2-small"/>
    <property type="match status" value="1"/>
</dbReference>
<dbReference type="Pfam" id="PF17871">
    <property type="entry name" value="AAA_lid_9"/>
    <property type="match status" value="1"/>
</dbReference>
<dbReference type="PANTHER" id="PTHR11638:SF18">
    <property type="entry name" value="HEAT SHOCK PROTEIN 104"/>
    <property type="match status" value="1"/>
</dbReference>
<evidence type="ECO:0000256" key="3">
    <source>
        <dbReference type="ARBA" id="ARBA00022840"/>
    </source>
</evidence>
<keyword evidence="4" id="KW-0143">Chaperone</keyword>